<dbReference type="PANTHER" id="PTHR41775">
    <property type="entry name" value="SECRETED PROTEIN-RELATED"/>
    <property type="match status" value="1"/>
</dbReference>
<dbReference type="Proteomes" id="UP001319870">
    <property type="component" value="Unassembled WGS sequence"/>
</dbReference>
<evidence type="ECO:0000313" key="6">
    <source>
        <dbReference type="Proteomes" id="UP001319870"/>
    </source>
</evidence>
<gene>
    <name evidence="5" type="ORF">LEP48_13590</name>
</gene>
<feature type="region of interest" description="Disordered" evidence="1">
    <location>
        <begin position="28"/>
        <end position="50"/>
    </location>
</feature>
<feature type="compositionally biased region" description="Basic and acidic residues" evidence="1">
    <location>
        <begin position="36"/>
        <end position="50"/>
    </location>
</feature>
<dbReference type="InterPro" id="IPR048665">
    <property type="entry name" value="InhA-like_VEG"/>
</dbReference>
<keyword evidence="2" id="KW-0732">Signal</keyword>
<dbReference type="Pfam" id="PF20773">
    <property type="entry name" value="InhA-like_MAM"/>
    <property type="match status" value="1"/>
</dbReference>
<dbReference type="Gene3D" id="2.60.120.260">
    <property type="entry name" value="Galactose-binding domain-like"/>
    <property type="match status" value="1"/>
</dbReference>
<dbReference type="RefSeq" id="WP_225566132.1">
    <property type="nucleotide sequence ID" value="NZ_JAIXCQ010000009.1"/>
</dbReference>
<accession>A0ABS7ZH67</accession>
<dbReference type="PIRSF" id="PIRSF007519">
    <property type="entry name" value="Protease_InhA"/>
    <property type="match status" value="1"/>
</dbReference>
<feature type="signal peptide" evidence="2">
    <location>
        <begin position="1"/>
        <end position="28"/>
    </location>
</feature>
<proteinExistence type="predicted"/>
<evidence type="ECO:0000259" key="4">
    <source>
        <dbReference type="Pfam" id="PF20774"/>
    </source>
</evidence>
<dbReference type="InterPro" id="IPR008757">
    <property type="entry name" value="Peptidase_M6-like_domain"/>
</dbReference>
<sequence length="773" mass="83927">MRVRTTSAFGAAAALLAAAVVVPGVAAAAPAPGEPPTHDSPAHIKNDDRPDTLADKRQALKQEAVDRVATGDAKVVTRGKGDRTSKSVKVGKGQWVEYETEQTAQLLSFLIEFGDQADDRFPDAPTSGPLHNEIPEPTRSDNSTYWTSDFSQEHFEEMFFTGLDDQNGESFAGVYDEMSSGRFDLQGDVSDWVTVPYAEASYGQTESNVDMTRFVQDAADAWYADQLAAGKTDAEITEYLQSFDVWDRYDLDADGVFDEADGYIDHFQAIHAGEGEEAGAPEWAIWSHRWAVNPNGYLEGDGPADYEKAGGIKIGDSDLWIRDYTTEPENGGLGVFAHEFGHDLGLPDYYDTAGGENGTGFWTLMSSGSWLGHGKDTIGTTPNHMGATEKMFLGWLDYETVEPGERARVKLGPSFHATKKAQAVVVNLPDGVKQVDLGVTPHDGQFAYSGSASNVNNSLASPTFTVPAGGSLTAKVNYDIEVDYDYAFVEVSTDGGASWTPLPTNQSDEGANGGISGTTDGAWVDLTADLSAYEGQTASVRFRYASDGGVNELGLAVDDVAVGDALTEDFSDGVAGWTNDGFTVISADGTYDVEYSHYYVAENRQYAGYDTTLRTGPYNFGWTESKPNTVEHFPYQDGLLVWYANSFYGDNNTSQHPGGGRALPVDADARAMRWSDGVVARNRIQAYDATFTTGRSDSFRLHRETEDGMTTLRTWADRTERVFNDSDPYAYYDETNPGGSVIVAGSGTKIKVSKLDKKHGVMTVDVTTPRNRR</sequence>
<evidence type="ECO:0000256" key="2">
    <source>
        <dbReference type="SAM" id="SignalP"/>
    </source>
</evidence>
<organism evidence="5 6">
    <name type="scientific">Isoptericola luteus</name>
    <dbReference type="NCBI Taxonomy" id="2879484"/>
    <lineage>
        <taxon>Bacteria</taxon>
        <taxon>Bacillati</taxon>
        <taxon>Actinomycetota</taxon>
        <taxon>Actinomycetes</taxon>
        <taxon>Micrococcales</taxon>
        <taxon>Promicromonosporaceae</taxon>
        <taxon>Isoptericola</taxon>
    </lineage>
</organism>
<dbReference type="NCBIfam" id="NF038128">
    <property type="entry name" value="choice_anch_J"/>
    <property type="match status" value="1"/>
</dbReference>
<comment type="caution">
    <text evidence="5">The sequence shown here is derived from an EMBL/GenBank/DDBJ whole genome shotgun (WGS) entry which is preliminary data.</text>
</comment>
<feature type="domain" description="Immune inhibitor A-like metallopeptidase VEG" evidence="4">
    <location>
        <begin position="594"/>
        <end position="755"/>
    </location>
</feature>
<dbReference type="EMBL" id="JAIXCQ010000009">
    <property type="protein sequence ID" value="MCA5894371.1"/>
    <property type="molecule type" value="Genomic_DNA"/>
</dbReference>
<dbReference type="InterPro" id="IPR012300">
    <property type="entry name" value="Pept_M6_InhA"/>
</dbReference>
<evidence type="ECO:0000313" key="5">
    <source>
        <dbReference type="EMBL" id="MCA5894371.1"/>
    </source>
</evidence>
<protein>
    <submittedName>
        <fullName evidence="5">Immune inhibitor A</fullName>
    </submittedName>
</protein>
<name>A0ABS7ZH67_9MICO</name>
<dbReference type="Pfam" id="PF05547">
    <property type="entry name" value="Peptidase_M6"/>
    <property type="match status" value="1"/>
</dbReference>
<feature type="chain" id="PRO_5045325227" evidence="2">
    <location>
        <begin position="29"/>
        <end position="773"/>
    </location>
</feature>
<dbReference type="PANTHER" id="PTHR41775:SF1">
    <property type="entry name" value="PEPTIDASE M6-LIKE DOMAIN-CONTAINING PROTEIN"/>
    <property type="match status" value="1"/>
</dbReference>
<dbReference type="SUPFAM" id="SSF55486">
    <property type="entry name" value="Metalloproteases ('zincins'), catalytic domain"/>
    <property type="match status" value="1"/>
</dbReference>
<feature type="domain" description="Peptidase M6-like" evidence="3">
    <location>
        <begin position="97"/>
        <end position="393"/>
    </location>
</feature>
<dbReference type="Pfam" id="PF20774">
    <property type="entry name" value="InhA-like_VEG"/>
    <property type="match status" value="1"/>
</dbReference>
<dbReference type="NCBIfam" id="TIGR03296">
    <property type="entry name" value="M6dom_TIGR03296"/>
    <property type="match status" value="1"/>
</dbReference>
<reference evidence="5 6" key="1">
    <citation type="submission" date="2021-09" db="EMBL/GenBank/DDBJ databases">
        <title>Isoptericola luteus sp. nov., a novel bacterium isolated from Harbin, the capital city of Heilongjiang province.</title>
        <authorList>
            <person name="Li J."/>
        </authorList>
    </citation>
    <scope>NUCLEOTIDE SEQUENCE [LARGE SCALE GENOMIC DNA]</scope>
    <source>
        <strain evidence="5 6">NEAU-Y5</strain>
    </source>
</reference>
<evidence type="ECO:0000259" key="3">
    <source>
        <dbReference type="Pfam" id="PF05547"/>
    </source>
</evidence>
<evidence type="ECO:0000256" key="1">
    <source>
        <dbReference type="SAM" id="MobiDB-lite"/>
    </source>
</evidence>
<keyword evidence="6" id="KW-1185">Reference proteome</keyword>